<dbReference type="OrthoDB" id="9809392at2"/>
<dbReference type="PROSITE" id="PS50005">
    <property type="entry name" value="TPR"/>
    <property type="match status" value="3"/>
</dbReference>
<dbReference type="InterPro" id="IPR019734">
    <property type="entry name" value="TPR_rpt"/>
</dbReference>
<gene>
    <name evidence="4" type="ORF">GHT07_17515</name>
</gene>
<dbReference type="SUPFAM" id="SSF48452">
    <property type="entry name" value="TPR-like"/>
    <property type="match status" value="1"/>
</dbReference>
<dbReference type="SMART" id="SM00028">
    <property type="entry name" value="TPR"/>
    <property type="match status" value="3"/>
</dbReference>
<name>A0A844B2U9_9BURK</name>
<sequence>MCREIVLAGNEALSLVAQARELRRAGRAAEAIERFDRAIALDPALVPAHINRANALRELGQPEAAIAGYDAALSLAPDSAITWQNRGVVLDQLGRHEEAVESLERALQADKALVDAHWNLALALLRLGDFERGWREFEWRWHKPDIAMAARHFSQPRWTADQPLAGRTILVCAEQGLGDTLQFCRYLPWLAAQGARTKLLVQPELVALLSGQLGLDEVATTGSHMPKFDTQCSLMSLPYLAGTRLDTIPTPGRYLHAPAAQVTAWRERLGERPGEQRRPRIGLVWSGRPDHGNDSNRSLALQQLLDALPAGPQYVSLQNAVRPADAQALRARSDVTDFAPLLTNMAETAALCECMDLVISVDTSVAHLAGALGKPVWLLLPFSADWRWLHQRDTSPWYEHMTLLRQPVARDWAAVLGKLAQRLSTSYPCSNLPAST</sequence>
<evidence type="ECO:0000256" key="3">
    <source>
        <dbReference type="PROSITE-ProRule" id="PRU00339"/>
    </source>
</evidence>
<dbReference type="Gene3D" id="3.40.50.2000">
    <property type="entry name" value="Glycogen Phosphorylase B"/>
    <property type="match status" value="1"/>
</dbReference>
<proteinExistence type="predicted"/>
<keyword evidence="2 3" id="KW-0802">TPR repeat</keyword>
<keyword evidence="5" id="KW-1185">Reference proteome</keyword>
<dbReference type="Pfam" id="PF13424">
    <property type="entry name" value="TPR_12"/>
    <property type="match status" value="1"/>
</dbReference>
<reference evidence="4 5" key="1">
    <citation type="submission" date="2019-11" db="EMBL/GenBank/DDBJ databases">
        <title>Caenimonas koreensis gen. nov., sp. nov., isolated from activated sludge.</title>
        <authorList>
            <person name="Seung H.R."/>
        </authorList>
    </citation>
    <scope>NUCLEOTIDE SEQUENCE [LARGE SCALE GENOMIC DNA]</scope>
    <source>
        <strain evidence="4 5">EMB320</strain>
    </source>
</reference>
<evidence type="ECO:0000256" key="1">
    <source>
        <dbReference type="ARBA" id="ARBA00022737"/>
    </source>
</evidence>
<dbReference type="GO" id="GO:0016757">
    <property type="term" value="F:glycosyltransferase activity"/>
    <property type="evidence" value="ECO:0007669"/>
    <property type="project" value="InterPro"/>
</dbReference>
<feature type="repeat" description="TPR" evidence="3">
    <location>
        <begin position="46"/>
        <end position="79"/>
    </location>
</feature>
<evidence type="ECO:0000313" key="5">
    <source>
        <dbReference type="Proteomes" id="UP000487350"/>
    </source>
</evidence>
<comment type="caution">
    <text evidence="4">The sequence shown here is derived from an EMBL/GenBank/DDBJ whole genome shotgun (WGS) entry which is preliminary data.</text>
</comment>
<evidence type="ECO:0000256" key="2">
    <source>
        <dbReference type="ARBA" id="ARBA00022803"/>
    </source>
</evidence>
<protein>
    <submittedName>
        <fullName evidence="4">Tetratricopeptide repeat protein</fullName>
    </submittedName>
</protein>
<evidence type="ECO:0000313" key="4">
    <source>
        <dbReference type="EMBL" id="MRD49078.1"/>
    </source>
</evidence>
<accession>A0A844B2U9</accession>
<dbReference type="AlphaFoldDB" id="A0A844B2U9"/>
<dbReference type="PANTHER" id="PTHR44858">
    <property type="entry name" value="TETRATRICOPEPTIDE REPEAT PROTEIN 6"/>
    <property type="match status" value="1"/>
</dbReference>
<dbReference type="EMBL" id="WJBU01000019">
    <property type="protein sequence ID" value="MRD49078.1"/>
    <property type="molecule type" value="Genomic_DNA"/>
</dbReference>
<dbReference type="InterPro" id="IPR050498">
    <property type="entry name" value="Ycf3"/>
</dbReference>
<feature type="repeat" description="TPR" evidence="3">
    <location>
        <begin position="80"/>
        <end position="113"/>
    </location>
</feature>
<dbReference type="Pfam" id="PF01075">
    <property type="entry name" value="Glyco_transf_9"/>
    <property type="match status" value="1"/>
</dbReference>
<dbReference type="InterPro" id="IPR011990">
    <property type="entry name" value="TPR-like_helical_dom_sf"/>
</dbReference>
<dbReference type="InterPro" id="IPR002201">
    <property type="entry name" value="Glyco_trans_9"/>
</dbReference>
<dbReference type="PANTHER" id="PTHR44858:SF1">
    <property type="entry name" value="UDP-N-ACETYLGLUCOSAMINE--PEPTIDE N-ACETYLGLUCOSAMINYLTRANSFERASE SPINDLY-RELATED"/>
    <property type="match status" value="1"/>
</dbReference>
<dbReference type="SUPFAM" id="SSF53756">
    <property type="entry name" value="UDP-Glycosyltransferase/glycogen phosphorylase"/>
    <property type="match status" value="1"/>
</dbReference>
<feature type="repeat" description="TPR" evidence="3">
    <location>
        <begin position="12"/>
        <end position="45"/>
    </location>
</feature>
<keyword evidence="1" id="KW-0677">Repeat</keyword>
<organism evidence="4 5">
    <name type="scientific">Caenimonas koreensis DSM 17982</name>
    <dbReference type="NCBI Taxonomy" id="1121255"/>
    <lineage>
        <taxon>Bacteria</taxon>
        <taxon>Pseudomonadati</taxon>
        <taxon>Pseudomonadota</taxon>
        <taxon>Betaproteobacteria</taxon>
        <taxon>Burkholderiales</taxon>
        <taxon>Comamonadaceae</taxon>
        <taxon>Caenimonas</taxon>
    </lineage>
</organism>
<dbReference type="Gene3D" id="1.25.40.10">
    <property type="entry name" value="Tetratricopeptide repeat domain"/>
    <property type="match status" value="1"/>
</dbReference>
<dbReference type="Proteomes" id="UP000487350">
    <property type="component" value="Unassembled WGS sequence"/>
</dbReference>